<dbReference type="InterPro" id="IPR005548">
    <property type="entry name" value="Cell_div_FtsQ/DivIB_C"/>
</dbReference>
<feature type="compositionally biased region" description="Basic and acidic residues" evidence="6">
    <location>
        <begin position="57"/>
        <end position="70"/>
    </location>
</feature>
<dbReference type="Pfam" id="PF08478">
    <property type="entry name" value="POTRA_1"/>
    <property type="match status" value="1"/>
</dbReference>
<dbReference type="PANTHER" id="PTHR37820">
    <property type="entry name" value="CELL DIVISION PROTEIN DIVIB"/>
    <property type="match status" value="1"/>
</dbReference>
<reference evidence="10 11" key="1">
    <citation type="submission" date="2018-10" db="EMBL/GenBank/DDBJ databases">
        <title>Genome sequencing of Arthrobacter oryzae TNB02.</title>
        <authorList>
            <person name="Cho Y.-J."/>
            <person name="Cho A."/>
            <person name="Kim O.-S."/>
        </authorList>
    </citation>
    <scope>NUCLEOTIDE SEQUENCE [LARGE SCALE GENOMIC DNA]</scope>
    <source>
        <strain evidence="10 11">TNB02</strain>
    </source>
</reference>
<comment type="caution">
    <text evidence="10">The sequence shown here is derived from an EMBL/GenBank/DDBJ whole genome shotgun (WGS) entry which is preliminary data.</text>
</comment>
<evidence type="ECO:0000256" key="2">
    <source>
        <dbReference type="ARBA" id="ARBA00022618"/>
    </source>
</evidence>
<dbReference type="Proteomes" id="UP000273807">
    <property type="component" value="Unassembled WGS sequence"/>
</dbReference>
<dbReference type="InterPro" id="IPR013685">
    <property type="entry name" value="POTRA_FtsQ_type"/>
</dbReference>
<keyword evidence="1" id="KW-1003">Cell membrane</keyword>
<evidence type="ECO:0000259" key="8">
    <source>
        <dbReference type="Pfam" id="PF03799"/>
    </source>
</evidence>
<evidence type="ECO:0000256" key="4">
    <source>
        <dbReference type="ARBA" id="ARBA00022989"/>
    </source>
</evidence>
<dbReference type="GO" id="GO:0005886">
    <property type="term" value="C:plasma membrane"/>
    <property type="evidence" value="ECO:0007669"/>
    <property type="project" value="TreeGrafter"/>
</dbReference>
<evidence type="ECO:0000313" key="10">
    <source>
        <dbReference type="EMBL" id="RNL51551.1"/>
    </source>
</evidence>
<evidence type="ECO:0000256" key="6">
    <source>
        <dbReference type="SAM" id="MobiDB-lite"/>
    </source>
</evidence>
<proteinExistence type="predicted"/>
<feature type="transmembrane region" description="Helical" evidence="7">
    <location>
        <begin position="100"/>
        <end position="126"/>
    </location>
</feature>
<keyword evidence="3 7" id="KW-0812">Transmembrane</keyword>
<evidence type="ECO:0000256" key="5">
    <source>
        <dbReference type="ARBA" id="ARBA00023306"/>
    </source>
</evidence>
<keyword evidence="4 7" id="KW-1133">Transmembrane helix</keyword>
<sequence length="327" mass="33902">MASTRRPTYRAAQRPAPPAGGDEPATISASKSAADLPVEPGASRDPGTPGRNSRSGTRHDPLPDSVRKSVGDSVGKTPPDIARDNVLSFPEPKAKRRRRVVLSVVGVITVLTASIVAAAVFSPWLALRTISVEGNKLLGAEQIQTALAPLQGKPLPQISDADVAALLKPLVAIKDVDTQARPPSTLQVRITERSPVALVKQGGNYQLVDVEGVQLSTTSDPAAVALPVIDSGGEAAGAPIDSELFSAITAVLGALPADVLAKLSDASAASVDAVELKLADGQKIVWGNAGEKELKARVLAALLTVPADPKNPVQVYDVSVPRRPVTR</sequence>
<keyword evidence="11" id="KW-1185">Reference proteome</keyword>
<dbReference type="GO" id="GO:0051301">
    <property type="term" value="P:cell division"/>
    <property type="evidence" value="ECO:0007669"/>
    <property type="project" value="UniProtKB-KW"/>
</dbReference>
<evidence type="ECO:0000259" key="9">
    <source>
        <dbReference type="Pfam" id="PF08478"/>
    </source>
</evidence>
<evidence type="ECO:0000256" key="3">
    <source>
        <dbReference type="ARBA" id="ARBA00022692"/>
    </source>
</evidence>
<dbReference type="Pfam" id="PF03799">
    <property type="entry name" value="FtsQ_DivIB_C"/>
    <property type="match status" value="1"/>
</dbReference>
<keyword evidence="5" id="KW-0131">Cell cycle</keyword>
<feature type="compositionally biased region" description="Low complexity" evidence="6">
    <location>
        <begin position="1"/>
        <end position="14"/>
    </location>
</feature>
<dbReference type="AlphaFoldDB" id="A0A3N0BSE8"/>
<dbReference type="EMBL" id="RBED01000126">
    <property type="protein sequence ID" value="RNL51551.1"/>
    <property type="molecule type" value="Genomic_DNA"/>
</dbReference>
<keyword evidence="2" id="KW-0132">Cell division</keyword>
<accession>A0A3N0BSE8</accession>
<dbReference type="PANTHER" id="PTHR37820:SF1">
    <property type="entry name" value="CELL DIVISION PROTEIN FTSQ"/>
    <property type="match status" value="1"/>
</dbReference>
<dbReference type="InterPro" id="IPR050487">
    <property type="entry name" value="FtsQ_DivIB"/>
</dbReference>
<feature type="domain" description="Cell division protein FtsQ/DivIB C-terminal" evidence="8">
    <location>
        <begin position="197"/>
        <end position="305"/>
    </location>
</feature>
<evidence type="ECO:0000256" key="1">
    <source>
        <dbReference type="ARBA" id="ARBA00022475"/>
    </source>
</evidence>
<gene>
    <name evidence="10" type="ORF">D7003_15580</name>
</gene>
<dbReference type="OrthoDB" id="4793367at2"/>
<feature type="region of interest" description="Disordered" evidence="6">
    <location>
        <begin position="1"/>
        <end position="86"/>
    </location>
</feature>
<keyword evidence="7" id="KW-0472">Membrane</keyword>
<evidence type="ECO:0000313" key="11">
    <source>
        <dbReference type="Proteomes" id="UP000273807"/>
    </source>
</evidence>
<protein>
    <submittedName>
        <fullName evidence="10">FtsQ-type POTRA domain-containing protein</fullName>
    </submittedName>
</protein>
<feature type="domain" description="POTRA" evidence="9">
    <location>
        <begin position="126"/>
        <end position="193"/>
    </location>
</feature>
<name>A0A3N0BSE8_9MICC</name>
<organism evidence="10 11">
    <name type="scientific">Arthrobacter oryzae</name>
    <dbReference type="NCBI Taxonomy" id="409290"/>
    <lineage>
        <taxon>Bacteria</taxon>
        <taxon>Bacillati</taxon>
        <taxon>Actinomycetota</taxon>
        <taxon>Actinomycetes</taxon>
        <taxon>Micrococcales</taxon>
        <taxon>Micrococcaceae</taxon>
        <taxon>Arthrobacter</taxon>
    </lineage>
</organism>
<evidence type="ECO:0000256" key="7">
    <source>
        <dbReference type="SAM" id="Phobius"/>
    </source>
</evidence>
<dbReference type="RefSeq" id="WP_123256333.1">
    <property type="nucleotide sequence ID" value="NZ_RBED01000126.1"/>
</dbReference>